<reference evidence="4 5" key="1">
    <citation type="submission" date="2024-04" db="EMBL/GenBank/DDBJ databases">
        <title>Tritrichomonas musculus Genome.</title>
        <authorList>
            <person name="Alves-Ferreira E."/>
            <person name="Grigg M."/>
            <person name="Lorenzi H."/>
            <person name="Galac M."/>
        </authorList>
    </citation>
    <scope>NUCLEOTIDE SEQUENCE [LARGE SCALE GENOMIC DNA]</scope>
    <source>
        <strain evidence="4 5">EAF2021</strain>
    </source>
</reference>
<accession>A0ABR2KJE4</accession>
<keyword evidence="1" id="KW-0547">Nucleotide-binding</keyword>
<dbReference type="Gene3D" id="3.90.640.10">
    <property type="entry name" value="Actin, Chain A, domain 4"/>
    <property type="match status" value="1"/>
</dbReference>
<evidence type="ECO:0000313" key="4">
    <source>
        <dbReference type="EMBL" id="KAK8890886.1"/>
    </source>
</evidence>
<dbReference type="Gene3D" id="3.30.420.40">
    <property type="match status" value="2"/>
</dbReference>
<dbReference type="PANTHER" id="PTHR45639:SF3">
    <property type="entry name" value="HYPOXIA UP-REGULATED PROTEIN 1"/>
    <property type="match status" value="1"/>
</dbReference>
<keyword evidence="5" id="KW-1185">Reference proteome</keyword>
<keyword evidence="2" id="KW-0067">ATP-binding</keyword>
<organism evidence="4 5">
    <name type="scientific">Tritrichomonas musculus</name>
    <dbReference type="NCBI Taxonomy" id="1915356"/>
    <lineage>
        <taxon>Eukaryota</taxon>
        <taxon>Metamonada</taxon>
        <taxon>Parabasalia</taxon>
        <taxon>Tritrichomonadida</taxon>
        <taxon>Tritrichomonadidae</taxon>
        <taxon>Tritrichomonas</taxon>
    </lineage>
</organism>
<dbReference type="InterPro" id="IPR013126">
    <property type="entry name" value="Hsp_70_fam"/>
</dbReference>
<evidence type="ECO:0000256" key="1">
    <source>
        <dbReference type="ARBA" id="ARBA00022741"/>
    </source>
</evidence>
<sequence>MLFTFITLCSSSIMGIDFGYNYLKASILSKDKPLHFAINSNSKRLTPNYFAFWNRTRSSNYDSVNTWNQSTSNEFEWAFGDVAREQCLRFPRLCLRGLPVLNDNTYYNLRGYEIAALSLKSFVQSILKAEKINDTVQIVVSIPPKMSPREKSFLYAALSILKLEVVQFIDSTTAPAYVYGLERYKGEKDKIVAFVDVGAKGTRVSIFNFDNSTGTTNITQLAVQCNESIGGMNIDYKLAENIAKTNHVNMNNLKTRFNFLDDISMVKEMLTNHPSVDLKFEEDDDEVDEKIITITRKELNEAGNETANALGDLINKALMQAGISPNNTQITVEMIGGCSHIQFVEEKAKSAFNVSKLSHTLNANSVFAIGAGYIGAERSQQFIVKPVNKSFMLTQPVTLQTEHKIYKIFNQGDSEDSSPIVQVSVTPGQQFIIADGSNLAPYMQFSINNLTEPTNIELSFIHNYFLMPIPLGASVSDQNVNLDFIYSNIGWEVSTDELIKSGDRISDLLNLQEQRRNKEAAASRFEEEIFKLQNFIKVAQNITQEEIEIIRNTTKEALDWLENISISEEIKLSIETYQKKLSEIINKTAEIVQRGTEHTKRRLMLQKIKKSINKAKKLLDESLGIGKVNSTLQDDLLRTVEQTEKWVSAIGENIDSVISKDIEEKRELLKKKFIPLKKEVHSILKKIKKENENKPYNEL</sequence>
<comment type="caution">
    <text evidence="4">The sequence shown here is derived from an EMBL/GenBank/DDBJ whole genome shotgun (WGS) entry which is preliminary data.</text>
</comment>
<dbReference type="SUPFAM" id="SSF53067">
    <property type="entry name" value="Actin-like ATPase domain"/>
    <property type="match status" value="2"/>
</dbReference>
<dbReference type="EMBL" id="JAPFFF010000004">
    <property type="protein sequence ID" value="KAK8890886.1"/>
    <property type="molecule type" value="Genomic_DNA"/>
</dbReference>
<evidence type="ECO:0000256" key="3">
    <source>
        <dbReference type="ARBA" id="ARBA00023186"/>
    </source>
</evidence>
<evidence type="ECO:0000313" key="5">
    <source>
        <dbReference type="Proteomes" id="UP001470230"/>
    </source>
</evidence>
<keyword evidence="3" id="KW-0143">Chaperone</keyword>
<proteinExistence type="predicted"/>
<dbReference type="Proteomes" id="UP001470230">
    <property type="component" value="Unassembled WGS sequence"/>
</dbReference>
<evidence type="ECO:0000256" key="2">
    <source>
        <dbReference type="ARBA" id="ARBA00022840"/>
    </source>
</evidence>
<gene>
    <name evidence="4" type="ORF">M9Y10_028085</name>
</gene>
<dbReference type="PANTHER" id="PTHR45639">
    <property type="entry name" value="HSC70CB, ISOFORM G-RELATED"/>
    <property type="match status" value="1"/>
</dbReference>
<protein>
    <submittedName>
        <fullName evidence="4">Hypoxia up-regulated protein 1</fullName>
    </submittedName>
</protein>
<dbReference type="Gene3D" id="3.30.30.30">
    <property type="match status" value="1"/>
</dbReference>
<name>A0ABR2KJE4_9EUKA</name>
<dbReference type="InterPro" id="IPR043129">
    <property type="entry name" value="ATPase_NBD"/>
</dbReference>